<dbReference type="PROSITE" id="PS51480">
    <property type="entry name" value="DHAL"/>
    <property type="match status" value="1"/>
</dbReference>
<dbReference type="InterPro" id="IPR004007">
    <property type="entry name" value="DhaL_dom"/>
</dbReference>
<dbReference type="Pfam" id="PF21645">
    <property type="entry name" value="FakA-like_M"/>
    <property type="match status" value="1"/>
</dbReference>
<evidence type="ECO:0000256" key="1">
    <source>
        <dbReference type="SAM" id="MobiDB-lite"/>
    </source>
</evidence>
<gene>
    <name evidence="3" type="ORF">H9627_12150</name>
</gene>
<dbReference type="NCBIfam" id="TIGR03599">
    <property type="entry name" value="YloV"/>
    <property type="match status" value="1"/>
</dbReference>
<dbReference type="SMART" id="SM01121">
    <property type="entry name" value="Dak1_2"/>
    <property type="match status" value="1"/>
</dbReference>
<evidence type="ECO:0000313" key="3">
    <source>
        <dbReference type="EMBL" id="MBD8031058.1"/>
    </source>
</evidence>
<evidence type="ECO:0000259" key="2">
    <source>
        <dbReference type="PROSITE" id="PS51480"/>
    </source>
</evidence>
<keyword evidence="4" id="KW-1185">Reference proteome</keyword>
<dbReference type="Proteomes" id="UP000650224">
    <property type="component" value="Unassembled WGS sequence"/>
</dbReference>
<dbReference type="GO" id="GO:0006071">
    <property type="term" value="P:glycerol metabolic process"/>
    <property type="evidence" value="ECO:0007669"/>
    <property type="project" value="InterPro"/>
</dbReference>
<dbReference type="AlphaFoldDB" id="A0A8I0HR61"/>
<feature type="region of interest" description="Disordered" evidence="1">
    <location>
        <begin position="226"/>
        <end position="256"/>
    </location>
</feature>
<feature type="compositionally biased region" description="Basic and acidic residues" evidence="1">
    <location>
        <begin position="244"/>
        <end position="256"/>
    </location>
</feature>
<dbReference type="SUPFAM" id="SSF101473">
    <property type="entry name" value="DhaL-like"/>
    <property type="match status" value="1"/>
</dbReference>
<dbReference type="RefSeq" id="WP_191734300.1">
    <property type="nucleotide sequence ID" value="NZ_JACSPR010000010.1"/>
</dbReference>
<evidence type="ECO:0000313" key="4">
    <source>
        <dbReference type="Proteomes" id="UP000650224"/>
    </source>
</evidence>
<name>A0A8I0HR61_9CORY</name>
<proteinExistence type="predicted"/>
<comment type="caution">
    <text evidence="3">The sequence shown here is derived from an EMBL/GenBank/DDBJ whole genome shotgun (WGS) entry which is preliminary data.</text>
</comment>
<dbReference type="GO" id="GO:0004371">
    <property type="term" value="F:glycerone kinase activity"/>
    <property type="evidence" value="ECO:0007669"/>
    <property type="project" value="InterPro"/>
</dbReference>
<dbReference type="Pfam" id="PF13684">
    <property type="entry name" value="FakA-like_C"/>
    <property type="match status" value="1"/>
</dbReference>
<dbReference type="InterPro" id="IPR048394">
    <property type="entry name" value="FakA-like_M"/>
</dbReference>
<sequence>MSDLSSTTPVPANTPAPVQVPAETLSAAGVLGWASRAVAELSARRAEINALNVFPVPDADTGSNMTHTMEAALNEARKLDSDATVARITEALAVGSVRGARGNSGVVLSQVLRAIAQAAADGVIDGHTIQKSLSIARSLVDRAITDPVEGTVVTVLRASAIAAEQAVEEGYASLTDVVNHAVWAARTALARTPSQLEVLREAGVVDAGGQGLVILLESLQQQITGAPGPAGGLDAGTQTGTRAPEGESRPITIDHDSHGRVGDLEVMFYLTCAQAEDFDALQQEIAGLGDSLLIARESDTRGTVHIHSRRAGEVIEAAFRAGEVTHLRLEILPEARSTEVPRRVLIAVTPHGSLADLYQSAGATVVARDTAELAEAEPSNEIVSEIVAAARATRADEVILLPNGLLTKRELVSIERSSHAFEQAVIILPTSTLVAGIAALSLHDPSQPLGVDSYAMAEAASAMRTAELRVAGSAALTQAGACSKGDLLAFSGQEILLIAEDLNDALSRTCLRLLDGGGEQVTLLIARDREKDFDEDTFRRGLGTHSRVDLTVYPASGMKNLVEIGVE</sequence>
<organism evidence="3 4">
    <name type="scientific">Corynebacterium gallinarum</name>
    <dbReference type="NCBI Taxonomy" id="2762214"/>
    <lineage>
        <taxon>Bacteria</taxon>
        <taxon>Bacillati</taxon>
        <taxon>Actinomycetota</taxon>
        <taxon>Actinomycetes</taxon>
        <taxon>Mycobacteriales</taxon>
        <taxon>Corynebacteriaceae</taxon>
        <taxon>Corynebacterium</taxon>
    </lineage>
</organism>
<protein>
    <submittedName>
        <fullName evidence="3">DAK2 domain-containing protein</fullName>
    </submittedName>
</protein>
<dbReference type="Gene3D" id="1.25.40.340">
    <property type="match status" value="1"/>
</dbReference>
<reference evidence="3 4" key="1">
    <citation type="submission" date="2020-08" db="EMBL/GenBank/DDBJ databases">
        <title>A Genomic Blueprint of the Chicken Gut Microbiome.</title>
        <authorList>
            <person name="Gilroy R."/>
            <person name="Ravi A."/>
            <person name="Getino M."/>
            <person name="Pursley I."/>
            <person name="Horton D.L."/>
            <person name="Alikhan N.-F."/>
            <person name="Baker D."/>
            <person name="Gharbi K."/>
            <person name="Hall N."/>
            <person name="Watson M."/>
            <person name="Adriaenssens E.M."/>
            <person name="Foster-Nyarko E."/>
            <person name="Jarju S."/>
            <person name="Secka A."/>
            <person name="Antonio M."/>
            <person name="Oren A."/>
            <person name="Chaudhuri R."/>
            <person name="La Ragione R.M."/>
            <person name="Hildebrand F."/>
            <person name="Pallen M.J."/>
        </authorList>
    </citation>
    <scope>NUCLEOTIDE SEQUENCE [LARGE SCALE GENOMIC DNA]</scope>
    <source>
        <strain evidence="3 4">Sa1YVA5</strain>
    </source>
</reference>
<dbReference type="InterPro" id="IPR019986">
    <property type="entry name" value="YloV-like"/>
</dbReference>
<dbReference type="PANTHER" id="PTHR33434">
    <property type="entry name" value="DEGV DOMAIN-CONTAINING PROTEIN DR_1986-RELATED"/>
    <property type="match status" value="1"/>
</dbReference>
<dbReference type="EMBL" id="JACSPR010000010">
    <property type="protein sequence ID" value="MBD8031058.1"/>
    <property type="molecule type" value="Genomic_DNA"/>
</dbReference>
<dbReference type="InterPro" id="IPR036117">
    <property type="entry name" value="DhaL_dom_sf"/>
</dbReference>
<accession>A0A8I0HR61</accession>
<feature type="domain" description="DhaL" evidence="2">
    <location>
        <begin position="28"/>
        <end position="221"/>
    </location>
</feature>
<dbReference type="InterPro" id="IPR033470">
    <property type="entry name" value="FakA-like_C"/>
</dbReference>
<dbReference type="PANTHER" id="PTHR33434:SF4">
    <property type="entry name" value="PHOSPHATASE PROTEIN"/>
    <property type="match status" value="1"/>
</dbReference>
<dbReference type="Pfam" id="PF02734">
    <property type="entry name" value="Dak2"/>
    <property type="match status" value="1"/>
</dbReference>
<dbReference type="InterPro" id="IPR050270">
    <property type="entry name" value="DegV_domain_contain"/>
</dbReference>
<dbReference type="SMART" id="SM01120">
    <property type="entry name" value="Dak2"/>
    <property type="match status" value="1"/>
</dbReference>